<evidence type="ECO:0000313" key="7">
    <source>
        <dbReference type="Proteomes" id="UP000185860"/>
    </source>
</evidence>
<dbReference type="InterPro" id="IPR000887">
    <property type="entry name" value="Aldlse_KDPG_KHG"/>
</dbReference>
<evidence type="ECO:0008006" key="8">
    <source>
        <dbReference type="Google" id="ProtNLM"/>
    </source>
</evidence>
<dbReference type="NCBIfam" id="TIGR01182">
    <property type="entry name" value="eda"/>
    <property type="match status" value="1"/>
</dbReference>
<organism evidence="6 7">
    <name type="scientific">[Phormidium ambiguum] IAM M-71</name>
    <dbReference type="NCBI Taxonomy" id="454136"/>
    <lineage>
        <taxon>Bacteria</taxon>
        <taxon>Bacillati</taxon>
        <taxon>Cyanobacteriota</taxon>
        <taxon>Cyanophyceae</taxon>
        <taxon>Oscillatoriophycideae</taxon>
        <taxon>Aerosakkonematales</taxon>
        <taxon>Aerosakkonemataceae</taxon>
        <taxon>Floridanema</taxon>
    </lineage>
</organism>
<evidence type="ECO:0000256" key="5">
    <source>
        <dbReference type="ARBA" id="ARBA00023277"/>
    </source>
</evidence>
<dbReference type="EMBL" id="MRCE01000005">
    <property type="protein sequence ID" value="OKH39494.1"/>
    <property type="molecule type" value="Genomic_DNA"/>
</dbReference>
<protein>
    <recommendedName>
        <fullName evidence="8">Keto-deoxy-phosphogluconate aldolase</fullName>
    </recommendedName>
</protein>
<dbReference type="PANTHER" id="PTHR30246:SF1">
    <property type="entry name" value="2-DEHYDRO-3-DEOXY-6-PHOSPHOGALACTONATE ALDOLASE-RELATED"/>
    <property type="match status" value="1"/>
</dbReference>
<dbReference type="InterPro" id="IPR013785">
    <property type="entry name" value="Aldolase_TIM"/>
</dbReference>
<proteinExistence type="inferred from homology"/>
<dbReference type="NCBIfam" id="NF005673">
    <property type="entry name" value="PRK07455.1"/>
    <property type="match status" value="1"/>
</dbReference>
<dbReference type="PANTHER" id="PTHR30246">
    <property type="entry name" value="2-KETO-3-DEOXY-6-PHOSPHOGLUCONATE ALDOLASE"/>
    <property type="match status" value="1"/>
</dbReference>
<sequence length="211" mass="22858">MSNQFWLKVLEQERAIAVIRAHSWQQGCEMAKAVAAGGMKLIEITWNSDRPEKTISYLRHELPDCQIGTGTLLNLEQMEMAIDSGAEFLFTPHTDLSLIQAAVKANIPIIPGALSPTEIVTAWQAGASCVKVFPIQAVGGVNYIRNLQGPLGNIPLIPTGGVTLKNAKEFLQAGAIAVGLAGDLFPQNLITQADWQGISRNAKKLMQQIKD</sequence>
<comment type="caution">
    <text evidence="6">The sequence shown here is derived from an EMBL/GenBank/DDBJ whole genome shotgun (WGS) entry which is preliminary data.</text>
</comment>
<evidence type="ECO:0000313" key="6">
    <source>
        <dbReference type="EMBL" id="OKH39494.1"/>
    </source>
</evidence>
<accession>A0A1U7IQ89</accession>
<dbReference type="Gene3D" id="3.20.20.70">
    <property type="entry name" value="Aldolase class I"/>
    <property type="match status" value="1"/>
</dbReference>
<keyword evidence="5" id="KW-0119">Carbohydrate metabolism</keyword>
<comment type="subunit">
    <text evidence="3">Homotrimer.</text>
</comment>
<comment type="similarity">
    <text evidence="2">Belongs to the KHG/KDPG aldolase family.</text>
</comment>
<dbReference type="GO" id="GO:0016829">
    <property type="term" value="F:lyase activity"/>
    <property type="evidence" value="ECO:0007669"/>
    <property type="project" value="UniProtKB-KW"/>
</dbReference>
<keyword evidence="4" id="KW-0456">Lyase</keyword>
<comment type="pathway">
    <text evidence="1">Carbohydrate acid metabolism.</text>
</comment>
<dbReference type="SUPFAM" id="SSF51569">
    <property type="entry name" value="Aldolase"/>
    <property type="match status" value="1"/>
</dbReference>
<gene>
    <name evidence="6" type="ORF">NIES2119_06170</name>
</gene>
<dbReference type="RefSeq" id="WP_073592749.1">
    <property type="nucleotide sequence ID" value="NZ_MRCE01000005.1"/>
</dbReference>
<dbReference type="STRING" id="454136.NIES2119_06170"/>
<reference evidence="6 7" key="1">
    <citation type="submission" date="2016-11" db="EMBL/GenBank/DDBJ databases">
        <title>Draft Genome Sequences of Nine Cyanobacterial Strains from Diverse Habitats.</title>
        <authorList>
            <person name="Zhu T."/>
            <person name="Hou S."/>
            <person name="Lu X."/>
            <person name="Hess W.R."/>
        </authorList>
    </citation>
    <scope>NUCLEOTIDE SEQUENCE [LARGE SCALE GENOMIC DNA]</scope>
    <source>
        <strain evidence="6 7">IAM M-71</strain>
    </source>
</reference>
<dbReference type="OrthoDB" id="9802667at2"/>
<dbReference type="Pfam" id="PF01081">
    <property type="entry name" value="Aldolase"/>
    <property type="match status" value="1"/>
</dbReference>
<evidence type="ECO:0000256" key="1">
    <source>
        <dbReference type="ARBA" id="ARBA00004761"/>
    </source>
</evidence>
<dbReference type="CDD" id="cd00452">
    <property type="entry name" value="KDPG_aldolase"/>
    <property type="match status" value="1"/>
</dbReference>
<dbReference type="AlphaFoldDB" id="A0A1U7IQ89"/>
<evidence type="ECO:0000256" key="3">
    <source>
        <dbReference type="ARBA" id="ARBA00011233"/>
    </source>
</evidence>
<dbReference type="Proteomes" id="UP000185860">
    <property type="component" value="Unassembled WGS sequence"/>
</dbReference>
<evidence type="ECO:0000256" key="2">
    <source>
        <dbReference type="ARBA" id="ARBA00006906"/>
    </source>
</evidence>
<evidence type="ECO:0000256" key="4">
    <source>
        <dbReference type="ARBA" id="ARBA00023239"/>
    </source>
</evidence>
<name>A0A1U7IQ89_9CYAN</name>